<name>A0A2A9PQU0_OPHUN</name>
<proteinExistence type="inferred from homology"/>
<dbReference type="InterPro" id="IPR007696">
    <property type="entry name" value="DNA_mismatch_repair_MutS_core"/>
</dbReference>
<dbReference type="Pfam" id="PF05192">
    <property type="entry name" value="MutS_III"/>
    <property type="match status" value="1"/>
</dbReference>
<reference evidence="12 13" key="2">
    <citation type="journal article" date="2017" name="Sci. Rep.">
        <title>Ant-infecting Ophiocordyceps genomes reveal a high diversity of potential behavioral manipulation genes and a possible major role for enterotoxins.</title>
        <authorList>
            <person name="de Bekker C."/>
            <person name="Ohm R.A."/>
            <person name="Evans H.C."/>
            <person name="Brachmann A."/>
            <person name="Hughes D.P."/>
        </authorList>
    </citation>
    <scope>NUCLEOTIDE SEQUENCE [LARGE SCALE GENOMIC DNA]</scope>
    <source>
        <strain evidence="12 13">SC16a</strain>
    </source>
</reference>
<dbReference type="FunFam" id="3.30.420.110:FF:000002">
    <property type="entry name" value="DNA mismatch repair protein"/>
    <property type="match status" value="1"/>
</dbReference>
<feature type="domain" description="DNA mismatch repair proteins mutS family" evidence="11">
    <location>
        <begin position="735"/>
        <end position="751"/>
    </location>
</feature>
<dbReference type="FunFam" id="1.10.1420.10:FF:000015">
    <property type="entry name" value="DNA mismatch repair protein Msh2"/>
    <property type="match status" value="1"/>
</dbReference>
<keyword evidence="7 10" id="KW-0234">DNA repair</keyword>
<dbReference type="InterPro" id="IPR032642">
    <property type="entry name" value="Msh2_ATP-bd"/>
</dbReference>
<dbReference type="Gene3D" id="3.40.50.300">
    <property type="entry name" value="P-loop containing nucleotide triphosphate hydrolases"/>
    <property type="match status" value="1"/>
</dbReference>
<evidence type="ECO:0000256" key="7">
    <source>
        <dbReference type="ARBA" id="ARBA00023204"/>
    </source>
</evidence>
<dbReference type="FunFam" id="3.40.50.300:FF:000523">
    <property type="entry name" value="DNA mismatch repair protein"/>
    <property type="match status" value="1"/>
</dbReference>
<dbReference type="InterPro" id="IPR007695">
    <property type="entry name" value="DNA_mismatch_repair_MutS-lik_N"/>
</dbReference>
<evidence type="ECO:0000256" key="6">
    <source>
        <dbReference type="ARBA" id="ARBA00023125"/>
    </source>
</evidence>
<keyword evidence="3 10" id="KW-0547">Nucleotide-binding</keyword>
<dbReference type="CDD" id="cd03285">
    <property type="entry name" value="ABC_MSH2_euk"/>
    <property type="match status" value="1"/>
</dbReference>
<evidence type="ECO:0000313" key="13">
    <source>
        <dbReference type="Proteomes" id="UP000037136"/>
    </source>
</evidence>
<dbReference type="SMART" id="SM00533">
    <property type="entry name" value="MUTSd"/>
    <property type="match status" value="1"/>
</dbReference>
<dbReference type="GO" id="GO:0005524">
    <property type="term" value="F:ATP binding"/>
    <property type="evidence" value="ECO:0007669"/>
    <property type="project" value="UniProtKB-KW"/>
</dbReference>
<reference evidence="12 13" key="1">
    <citation type="journal article" date="2015" name="BMC Genomics">
        <title>Gene expression during zombie ant biting behavior reflects the complexity underlying fungal parasitic behavioral manipulation.</title>
        <authorList>
            <person name="de Bekker C."/>
            <person name="Ohm R.A."/>
            <person name="Loreto R.G."/>
            <person name="Sebastian A."/>
            <person name="Albert I."/>
            <person name="Merrow M."/>
            <person name="Brachmann A."/>
            <person name="Hughes D.P."/>
        </authorList>
    </citation>
    <scope>NUCLEOTIDE SEQUENCE [LARGE SCALE GENOMIC DNA]</scope>
    <source>
        <strain evidence="12 13">SC16a</strain>
    </source>
</reference>
<dbReference type="InterPro" id="IPR036187">
    <property type="entry name" value="DNA_mismatch_repair_MutS_sf"/>
</dbReference>
<dbReference type="EMBL" id="LAZP02000011">
    <property type="protein sequence ID" value="PFH63000.1"/>
    <property type="molecule type" value="Genomic_DNA"/>
</dbReference>
<comment type="caution">
    <text evidence="12">The sequence shown here is derived from an EMBL/GenBank/DDBJ whole genome shotgun (WGS) entry which is preliminary data.</text>
</comment>
<dbReference type="InterPro" id="IPR036678">
    <property type="entry name" value="MutS_con_dom_sf"/>
</dbReference>
<protein>
    <recommendedName>
        <fullName evidence="11">DNA mismatch repair proteins mutS family domain-containing protein</fullName>
    </recommendedName>
</protein>
<evidence type="ECO:0000256" key="9">
    <source>
        <dbReference type="ARBA" id="ARBA00064337"/>
    </source>
</evidence>
<dbReference type="SUPFAM" id="SSF52540">
    <property type="entry name" value="P-loop containing nucleoside triphosphate hydrolases"/>
    <property type="match status" value="1"/>
</dbReference>
<dbReference type="AlphaFoldDB" id="A0A2A9PQU0"/>
<dbReference type="Pfam" id="PF05190">
    <property type="entry name" value="MutS_IV"/>
    <property type="match status" value="1"/>
</dbReference>
<comment type="subunit">
    <text evidence="9">Heterodimer of msh2 and msh6.</text>
</comment>
<dbReference type="InterPro" id="IPR011184">
    <property type="entry name" value="DNA_mismatch_repair_Msh2"/>
</dbReference>
<comment type="subcellular location">
    <subcellularLocation>
        <location evidence="1">Nucleus</location>
    </subcellularLocation>
</comment>
<dbReference type="GO" id="GO:0006298">
    <property type="term" value="P:mismatch repair"/>
    <property type="evidence" value="ECO:0007669"/>
    <property type="project" value="InterPro"/>
</dbReference>
<dbReference type="Pfam" id="PF00488">
    <property type="entry name" value="MutS_V"/>
    <property type="match status" value="1"/>
</dbReference>
<dbReference type="SUPFAM" id="SSF48334">
    <property type="entry name" value="DNA repair protein MutS, domain III"/>
    <property type="match status" value="1"/>
</dbReference>
<dbReference type="Pfam" id="PF05188">
    <property type="entry name" value="MutS_II"/>
    <property type="match status" value="1"/>
</dbReference>
<dbReference type="InterPro" id="IPR000432">
    <property type="entry name" value="DNA_mismatch_repair_MutS_C"/>
</dbReference>
<dbReference type="GO" id="GO:0030983">
    <property type="term" value="F:mismatched DNA binding"/>
    <property type="evidence" value="ECO:0007669"/>
    <property type="project" value="InterPro"/>
</dbReference>
<dbReference type="InterPro" id="IPR016151">
    <property type="entry name" value="DNA_mismatch_repair_MutS_N"/>
</dbReference>
<keyword evidence="6 10" id="KW-0238">DNA-binding</keyword>
<keyword evidence="13" id="KW-1185">Reference proteome</keyword>
<dbReference type="PANTHER" id="PTHR11361">
    <property type="entry name" value="DNA MISMATCH REPAIR PROTEIN MUTS FAMILY MEMBER"/>
    <property type="match status" value="1"/>
</dbReference>
<dbReference type="SMART" id="SM00534">
    <property type="entry name" value="MUTSac"/>
    <property type="match status" value="1"/>
</dbReference>
<dbReference type="OrthoDB" id="295033at2759"/>
<keyword evidence="5" id="KW-0067">ATP-binding</keyword>
<dbReference type="PIRSF" id="PIRSF005813">
    <property type="entry name" value="MSH2"/>
    <property type="match status" value="1"/>
</dbReference>
<evidence type="ECO:0000256" key="5">
    <source>
        <dbReference type="ARBA" id="ARBA00022840"/>
    </source>
</evidence>
<evidence type="ECO:0000256" key="2">
    <source>
        <dbReference type="ARBA" id="ARBA00006271"/>
    </source>
</evidence>
<dbReference type="InterPro" id="IPR045076">
    <property type="entry name" value="MutS"/>
</dbReference>
<comment type="function">
    <text evidence="10">Component of the post-replicative DNA mismatch repair system (MMR).</text>
</comment>
<keyword evidence="4 10" id="KW-0227">DNA damage</keyword>
<evidence type="ECO:0000259" key="11">
    <source>
        <dbReference type="PROSITE" id="PS00486"/>
    </source>
</evidence>
<dbReference type="GO" id="GO:0006312">
    <property type="term" value="P:mitotic recombination"/>
    <property type="evidence" value="ECO:0007669"/>
    <property type="project" value="TreeGrafter"/>
</dbReference>
<dbReference type="Proteomes" id="UP000037136">
    <property type="component" value="Unassembled WGS sequence"/>
</dbReference>
<evidence type="ECO:0000256" key="10">
    <source>
        <dbReference type="RuleBase" id="RU003756"/>
    </source>
</evidence>
<dbReference type="GO" id="GO:0032301">
    <property type="term" value="C:MutSalpha complex"/>
    <property type="evidence" value="ECO:0007669"/>
    <property type="project" value="TreeGrafter"/>
</dbReference>
<keyword evidence="8" id="KW-0539">Nucleus</keyword>
<dbReference type="PANTHER" id="PTHR11361:SF35">
    <property type="entry name" value="DNA MISMATCH REPAIR PROTEIN MSH2"/>
    <property type="match status" value="1"/>
</dbReference>
<dbReference type="FunFam" id="1.10.1420.10:FF:000017">
    <property type="entry name" value="DNA mismatch repair protein Msh2"/>
    <property type="match status" value="1"/>
</dbReference>
<evidence type="ECO:0000256" key="4">
    <source>
        <dbReference type="ARBA" id="ARBA00022763"/>
    </source>
</evidence>
<dbReference type="InterPro" id="IPR007860">
    <property type="entry name" value="DNA_mmatch_repair_MutS_con_dom"/>
</dbReference>
<dbReference type="PROSITE" id="PS00486">
    <property type="entry name" value="DNA_MISMATCH_REPAIR_2"/>
    <property type="match status" value="1"/>
</dbReference>
<dbReference type="STRING" id="268505.A0A2A9PQU0"/>
<organism evidence="12 13">
    <name type="scientific">Ophiocordyceps unilateralis</name>
    <name type="common">Zombie-ant fungus</name>
    <name type="synonym">Torrubia unilateralis</name>
    <dbReference type="NCBI Taxonomy" id="268505"/>
    <lineage>
        <taxon>Eukaryota</taxon>
        <taxon>Fungi</taxon>
        <taxon>Dikarya</taxon>
        <taxon>Ascomycota</taxon>
        <taxon>Pezizomycotina</taxon>
        <taxon>Sordariomycetes</taxon>
        <taxon>Hypocreomycetidae</taxon>
        <taxon>Hypocreales</taxon>
        <taxon>Ophiocordycipitaceae</taxon>
        <taxon>Ophiocordyceps</taxon>
    </lineage>
</organism>
<dbReference type="InterPro" id="IPR007861">
    <property type="entry name" value="DNA_mismatch_repair_MutS_clamp"/>
</dbReference>
<dbReference type="GO" id="GO:0140664">
    <property type="term" value="F:ATP-dependent DNA damage sensor activity"/>
    <property type="evidence" value="ECO:0007669"/>
    <property type="project" value="InterPro"/>
</dbReference>
<dbReference type="Gene3D" id="3.40.1170.10">
    <property type="entry name" value="DNA repair protein MutS, domain I"/>
    <property type="match status" value="1"/>
</dbReference>
<sequence>MASRPELKLDDEGGFIRFFKSLPDVADDTIRIFDRGDWYTAHGKDAIFIAKTVYKTTSVVRHLGRNDHSGLDSVTMTVTVFRQFLRESLFKLGKRIQIWESPTGRMNWKCVKQASPGNLQDVEDDLGGQIDAAPIIMAVKVSARASEARCVGVCFADATVRELGVSEFLDNELYSNFESLIIQLGVRECLIQLDGKAAKDGDPELAKLRHVLDGCGVAIGQRAAADFATRDIEQDLARLLKDDKSASLLPQTDLGLAMGSAAALVKYLGLLQDMSNFGQYQLYQHDLAQYMRLDAAALRALNLMPGPRDGAKTMSLYGVLNHCKTAAGSRLLAQWLKQPLMSKPDIERRQQLVEAFFADTELRQTMQEDHLRSVPDLYRLAKRLQRGKASLEDVVRAYQVVIRLPGLIGTLEGVMDDAYRDPLDAAYTTPLRNLSDSLGRLQDMVEQTVDLDALDRHEYVIKPEYDEGLRMIRRKLDQLDGDIRREFAEAARDLDQEPDKKIFLETGHRVHGVCMRLTRQEAGCIRNRARYQECSTQKNGVYFTTKAMQAQRREHDQLSQNYGRTQSSLVGEVVRVAASYCPVLERLAGVLAHLDVMVSLGHCAAHAPEAYVRPRIHARGEGRTRLVAARHPCMEMQDDVSFITNDVELDRESGAFLIITGPNMGGKSTYIRQTGVIALMAQVGSFVPCSEAELTMFDSILARVGASDSQLKGVSTFMAEMLETANILKSATSESLIIIDELGRGTSTYDGFGLAWAISEHIVSHIRGFALFATHFHELTALASRFPQVRNLHVTAHVAGDDQPGRGRRDVTLLYRVEPGVCDQSFGIHVAELVRFPEKVVRMAKRKAEELEDFSTKLEHPPALPYDGRDVETGSALLKRLLARWKLQVSASDLSVDQQVARLRDLVAADAELSANPFFQSVKAL</sequence>
<accession>A0A2A9PQU0</accession>
<dbReference type="FunFam" id="3.40.1170.10:FF:000003">
    <property type="entry name" value="DNA mismatch repair protein"/>
    <property type="match status" value="1"/>
</dbReference>
<dbReference type="Gene3D" id="1.10.1420.10">
    <property type="match status" value="2"/>
</dbReference>
<comment type="similarity">
    <text evidence="2 10">Belongs to the DNA mismatch repair MutS family.</text>
</comment>
<evidence type="ECO:0000256" key="1">
    <source>
        <dbReference type="ARBA" id="ARBA00004123"/>
    </source>
</evidence>
<evidence type="ECO:0000256" key="3">
    <source>
        <dbReference type="ARBA" id="ARBA00022741"/>
    </source>
</evidence>
<dbReference type="Gene3D" id="3.30.420.110">
    <property type="entry name" value="MutS, connector domain"/>
    <property type="match status" value="1"/>
</dbReference>
<evidence type="ECO:0000256" key="8">
    <source>
        <dbReference type="ARBA" id="ARBA00023242"/>
    </source>
</evidence>
<dbReference type="Pfam" id="PF01624">
    <property type="entry name" value="MutS_I"/>
    <property type="match status" value="1"/>
</dbReference>
<evidence type="ECO:0000313" key="12">
    <source>
        <dbReference type="EMBL" id="PFH63000.1"/>
    </source>
</evidence>
<dbReference type="InterPro" id="IPR027417">
    <property type="entry name" value="P-loop_NTPase"/>
</dbReference>
<gene>
    <name evidence="12" type="ORF">XA68_10412</name>
</gene>